<dbReference type="Pfam" id="PF01810">
    <property type="entry name" value="LysE"/>
    <property type="match status" value="1"/>
</dbReference>
<feature type="transmembrane region" description="Helical" evidence="6">
    <location>
        <begin position="37"/>
        <end position="59"/>
    </location>
</feature>
<feature type="transmembrane region" description="Helical" evidence="6">
    <location>
        <begin position="177"/>
        <end position="199"/>
    </location>
</feature>
<reference evidence="7 10" key="2">
    <citation type="submission" date="2019-02" db="EMBL/GenBank/DDBJ databases">
        <title>Complete genome sequence of Desulfobacter hydrogenophilus AcRS1.</title>
        <authorList>
            <person name="Marietou A."/>
            <person name="Lund M.B."/>
            <person name="Marshall I.P.G."/>
            <person name="Schreiber L."/>
            <person name="Jorgensen B."/>
        </authorList>
    </citation>
    <scope>NUCLEOTIDE SEQUENCE [LARGE SCALE GENOMIC DNA]</scope>
    <source>
        <strain evidence="7 10">AcRS1</strain>
    </source>
</reference>
<feature type="transmembrane region" description="Helical" evidence="6">
    <location>
        <begin position="145"/>
        <end position="165"/>
    </location>
</feature>
<protein>
    <submittedName>
        <fullName evidence="8">Amino acid transporter</fullName>
    </submittedName>
</protein>
<evidence type="ECO:0000256" key="4">
    <source>
        <dbReference type="ARBA" id="ARBA00022989"/>
    </source>
</evidence>
<dbReference type="GO" id="GO:0015171">
    <property type="term" value="F:amino acid transmembrane transporter activity"/>
    <property type="evidence" value="ECO:0007669"/>
    <property type="project" value="TreeGrafter"/>
</dbReference>
<organism evidence="8 9">
    <name type="scientific">Desulfobacter hydrogenophilus</name>
    <dbReference type="NCBI Taxonomy" id="2291"/>
    <lineage>
        <taxon>Bacteria</taxon>
        <taxon>Pseudomonadati</taxon>
        <taxon>Thermodesulfobacteriota</taxon>
        <taxon>Desulfobacteria</taxon>
        <taxon>Desulfobacterales</taxon>
        <taxon>Desulfobacteraceae</taxon>
        <taxon>Desulfobacter</taxon>
    </lineage>
</organism>
<evidence type="ECO:0000313" key="7">
    <source>
        <dbReference type="EMBL" id="QBH15204.1"/>
    </source>
</evidence>
<evidence type="ECO:0000256" key="3">
    <source>
        <dbReference type="ARBA" id="ARBA00022692"/>
    </source>
</evidence>
<accession>A0A328F6V5</accession>
<dbReference type="OrthoDB" id="5638726at2"/>
<keyword evidence="2" id="KW-1003">Cell membrane</keyword>
<dbReference type="GO" id="GO:0005886">
    <property type="term" value="C:plasma membrane"/>
    <property type="evidence" value="ECO:0007669"/>
    <property type="project" value="UniProtKB-SubCell"/>
</dbReference>
<dbReference type="PANTHER" id="PTHR30086:SF20">
    <property type="entry name" value="ARGININE EXPORTER PROTEIN ARGO-RELATED"/>
    <property type="match status" value="1"/>
</dbReference>
<feature type="transmembrane region" description="Helical" evidence="6">
    <location>
        <begin position="6"/>
        <end position="25"/>
    </location>
</feature>
<evidence type="ECO:0000256" key="2">
    <source>
        <dbReference type="ARBA" id="ARBA00022475"/>
    </source>
</evidence>
<keyword evidence="5 6" id="KW-0472">Membrane</keyword>
<proteinExistence type="predicted"/>
<dbReference type="RefSeq" id="WP_111959965.1">
    <property type="nucleotide sequence ID" value="NZ_CP036313.1"/>
</dbReference>
<evidence type="ECO:0000256" key="5">
    <source>
        <dbReference type="ARBA" id="ARBA00023136"/>
    </source>
</evidence>
<dbReference type="InterPro" id="IPR001123">
    <property type="entry name" value="LeuE-type"/>
</dbReference>
<evidence type="ECO:0000256" key="1">
    <source>
        <dbReference type="ARBA" id="ARBA00004651"/>
    </source>
</evidence>
<keyword evidence="3 6" id="KW-0812">Transmembrane</keyword>
<dbReference type="EMBL" id="CP036313">
    <property type="protein sequence ID" value="QBH15204.1"/>
    <property type="molecule type" value="Genomic_DNA"/>
</dbReference>
<reference evidence="8 9" key="1">
    <citation type="submission" date="2018-06" db="EMBL/GenBank/DDBJ databases">
        <title>Complete Genome Sequence of Desulfobacter hydrogenophilus (DSM3380).</title>
        <authorList>
            <person name="Marietou A."/>
            <person name="Schreiber L."/>
            <person name="Marshall I."/>
            <person name="Jorgensen B."/>
        </authorList>
    </citation>
    <scope>NUCLEOTIDE SEQUENCE [LARGE SCALE GENOMIC DNA]</scope>
    <source>
        <strain evidence="8 9">DSM 3380</strain>
    </source>
</reference>
<evidence type="ECO:0000313" key="9">
    <source>
        <dbReference type="Proteomes" id="UP000248798"/>
    </source>
</evidence>
<dbReference type="PANTHER" id="PTHR30086">
    <property type="entry name" value="ARGININE EXPORTER PROTEIN ARGO"/>
    <property type="match status" value="1"/>
</dbReference>
<evidence type="ECO:0000313" key="8">
    <source>
        <dbReference type="EMBL" id="RAM00248.1"/>
    </source>
</evidence>
<sequence length="204" mass="21904">MIAPFLQGFGTGGGLIVAIGAQNAFVLSQGVRKNHHLIVAFICILCDTIFISAGVAGFGSFVSGNPVFSQWVTWGGAAFLIFYGFGSLRSAVKGGRLQARDKAVRSLGTAVIATLAVTLLNPHFYLDTVILLGSISSQFHGQMRLYFWIGAVCASVIWFISLSLGGQMLSPLFQKQISWRILDSLVCATMWFIAGSLIIHQVSV</sequence>
<evidence type="ECO:0000256" key="6">
    <source>
        <dbReference type="SAM" id="Phobius"/>
    </source>
</evidence>
<name>A0A328F6V5_9BACT</name>
<dbReference type="AlphaFoldDB" id="A0A328F6V5"/>
<feature type="transmembrane region" description="Helical" evidence="6">
    <location>
        <begin position="71"/>
        <end position="92"/>
    </location>
</feature>
<dbReference type="Proteomes" id="UP000248798">
    <property type="component" value="Unassembled WGS sequence"/>
</dbReference>
<dbReference type="EMBL" id="QLNI01000055">
    <property type="protein sequence ID" value="RAM00248.1"/>
    <property type="molecule type" value="Genomic_DNA"/>
</dbReference>
<keyword evidence="4 6" id="KW-1133">Transmembrane helix</keyword>
<dbReference type="Proteomes" id="UP000293902">
    <property type="component" value="Chromosome"/>
</dbReference>
<keyword evidence="10" id="KW-1185">Reference proteome</keyword>
<gene>
    <name evidence="8" type="ORF">DO021_19980</name>
    <name evidence="7" type="ORF">EYB58_21150</name>
</gene>
<evidence type="ECO:0000313" key="10">
    <source>
        <dbReference type="Proteomes" id="UP000293902"/>
    </source>
</evidence>
<comment type="subcellular location">
    <subcellularLocation>
        <location evidence="1">Cell membrane</location>
        <topology evidence="1">Multi-pass membrane protein</topology>
    </subcellularLocation>
</comment>
<feature type="transmembrane region" description="Helical" evidence="6">
    <location>
        <begin position="104"/>
        <end position="125"/>
    </location>
</feature>